<dbReference type="EMBL" id="BSYO01000010">
    <property type="protein sequence ID" value="GMH10279.1"/>
    <property type="molecule type" value="Genomic_DNA"/>
</dbReference>
<comment type="caution">
    <text evidence="1">The sequence shown here is derived from an EMBL/GenBank/DDBJ whole genome shotgun (WGS) entry which is preliminary data.</text>
</comment>
<sequence>MWYPSDDRSITGLRSVFTALNPCSTSITGLTSVSTGSTSSPGFVIFQIQHRFPFHETTPLQKNFSEEDDSKRWRDGFIPKGGIHRYLQNVSEGIIKFFVATNFTKILRALRIPVGRLQLNRVDGVLSLWDSQTSLILSLFGVVGRTGRNGGAIEMRLRTTNTTNGIGTGFATVQESLWKAILAIPSLELTLPSSTPPPPSLQPYPLLHQPWLCPEATHPTVSTLCLVAVNSKHFSCFSKQLLPN</sequence>
<protein>
    <submittedName>
        <fullName evidence="1">Uncharacterized protein</fullName>
    </submittedName>
</protein>
<name>A0AAD3SGK0_NEPGR</name>
<dbReference type="Proteomes" id="UP001279734">
    <property type="component" value="Unassembled WGS sequence"/>
</dbReference>
<proteinExistence type="predicted"/>
<evidence type="ECO:0000313" key="2">
    <source>
        <dbReference type="Proteomes" id="UP001279734"/>
    </source>
</evidence>
<evidence type="ECO:0000313" key="1">
    <source>
        <dbReference type="EMBL" id="GMH10279.1"/>
    </source>
</evidence>
<organism evidence="1 2">
    <name type="scientific">Nepenthes gracilis</name>
    <name type="common">Slender pitcher plant</name>
    <dbReference type="NCBI Taxonomy" id="150966"/>
    <lineage>
        <taxon>Eukaryota</taxon>
        <taxon>Viridiplantae</taxon>
        <taxon>Streptophyta</taxon>
        <taxon>Embryophyta</taxon>
        <taxon>Tracheophyta</taxon>
        <taxon>Spermatophyta</taxon>
        <taxon>Magnoliopsida</taxon>
        <taxon>eudicotyledons</taxon>
        <taxon>Gunneridae</taxon>
        <taxon>Pentapetalae</taxon>
        <taxon>Caryophyllales</taxon>
        <taxon>Nepenthaceae</taxon>
        <taxon>Nepenthes</taxon>
    </lineage>
</organism>
<keyword evidence="2" id="KW-1185">Reference proteome</keyword>
<accession>A0AAD3SGK0</accession>
<dbReference type="AlphaFoldDB" id="A0AAD3SGK0"/>
<reference evidence="1" key="1">
    <citation type="submission" date="2023-05" db="EMBL/GenBank/DDBJ databases">
        <title>Nepenthes gracilis genome sequencing.</title>
        <authorList>
            <person name="Fukushima K."/>
        </authorList>
    </citation>
    <scope>NUCLEOTIDE SEQUENCE</scope>
    <source>
        <strain evidence="1">SING2019-196</strain>
    </source>
</reference>
<gene>
    <name evidence="1" type="ORF">Nepgr_012120</name>
</gene>